<name>A0A545VCF0_9HYPO</name>
<evidence type="ECO:0000313" key="2">
    <source>
        <dbReference type="EMBL" id="TQV99405.1"/>
    </source>
</evidence>
<dbReference type="Proteomes" id="UP000315783">
    <property type="component" value="Unassembled WGS sequence"/>
</dbReference>
<feature type="compositionally biased region" description="Polar residues" evidence="1">
    <location>
        <begin position="80"/>
        <end position="92"/>
    </location>
</feature>
<feature type="compositionally biased region" description="Basic residues" evidence="1">
    <location>
        <begin position="52"/>
        <end position="61"/>
    </location>
</feature>
<dbReference type="EMBL" id="SPUK01000002">
    <property type="protein sequence ID" value="TQV99405.1"/>
    <property type="molecule type" value="Genomic_DNA"/>
</dbReference>
<proteinExistence type="predicted"/>
<organism evidence="2 3">
    <name type="scientific">Cordyceps javanica</name>
    <dbReference type="NCBI Taxonomy" id="43265"/>
    <lineage>
        <taxon>Eukaryota</taxon>
        <taxon>Fungi</taxon>
        <taxon>Dikarya</taxon>
        <taxon>Ascomycota</taxon>
        <taxon>Pezizomycotina</taxon>
        <taxon>Sordariomycetes</taxon>
        <taxon>Hypocreomycetidae</taxon>
        <taxon>Hypocreales</taxon>
        <taxon>Cordycipitaceae</taxon>
        <taxon>Cordyceps</taxon>
    </lineage>
</organism>
<dbReference type="AlphaFoldDB" id="A0A545VCF0"/>
<gene>
    <name evidence="2" type="ORF">IF1G_01620</name>
</gene>
<comment type="caution">
    <text evidence="2">The sequence shown here is derived from an EMBL/GenBank/DDBJ whole genome shotgun (WGS) entry which is preliminary data.</text>
</comment>
<reference evidence="2 3" key="1">
    <citation type="journal article" date="2019" name="Appl. Microbiol. Biotechnol.">
        <title>Genome sequence of Isaria javanica and comparative genome analysis insights into family S53 peptidase evolution in fungal entomopathogens.</title>
        <authorList>
            <person name="Lin R."/>
            <person name="Zhang X."/>
            <person name="Xin B."/>
            <person name="Zou M."/>
            <person name="Gao Y."/>
            <person name="Qin F."/>
            <person name="Hu Q."/>
            <person name="Xie B."/>
            <person name="Cheng X."/>
        </authorList>
    </citation>
    <scope>NUCLEOTIDE SEQUENCE [LARGE SCALE GENOMIC DNA]</scope>
    <source>
        <strain evidence="2 3">IJ1G</strain>
    </source>
</reference>
<protein>
    <submittedName>
        <fullName evidence="2">Uncharacterized protein</fullName>
    </submittedName>
</protein>
<accession>A0A545VCF0</accession>
<evidence type="ECO:0000256" key="1">
    <source>
        <dbReference type="SAM" id="MobiDB-lite"/>
    </source>
</evidence>
<keyword evidence="3" id="KW-1185">Reference proteome</keyword>
<evidence type="ECO:0000313" key="3">
    <source>
        <dbReference type="Proteomes" id="UP000315783"/>
    </source>
</evidence>
<feature type="region of interest" description="Disordered" evidence="1">
    <location>
        <begin position="46"/>
        <end position="98"/>
    </location>
</feature>
<sequence length="165" mass="18386">MHLEDAKPQSQQPTSTFYLQTHAYLRTMQPVFTSTLLLIRRTERTTHAAHASTHRRNRRHQLVCPPQPPTPSAVHPSKASRPQASEASNPASKQAIGKGPSVGWSASVLLPGLVKTRQKLQEWLRRGPLSHHRPVVVAMQLASSQSQPITTMENHPQVIISIERP</sequence>